<protein>
    <submittedName>
        <fullName evidence="2">Uncharacterized protein</fullName>
    </submittedName>
</protein>
<comment type="caution">
    <text evidence="2">The sequence shown here is derived from an EMBL/GenBank/DDBJ whole genome shotgun (WGS) entry which is preliminary data.</text>
</comment>
<reference evidence="2 3" key="1">
    <citation type="journal article" date="2019" name="Int. J. Syst. Evol. Microbiol.">
        <title>The Global Catalogue of Microorganisms (GCM) 10K type strain sequencing project: providing services to taxonomists for standard genome sequencing and annotation.</title>
        <authorList>
            <consortium name="The Broad Institute Genomics Platform"/>
            <consortium name="The Broad Institute Genome Sequencing Center for Infectious Disease"/>
            <person name="Wu L."/>
            <person name="Ma J."/>
        </authorList>
    </citation>
    <scope>NUCLEOTIDE SEQUENCE [LARGE SCALE GENOMIC DNA]</scope>
    <source>
        <strain evidence="2 3">JCM 3325</strain>
    </source>
</reference>
<proteinExistence type="predicted"/>
<accession>A0ABN3KAY0</accession>
<sequence length="46" mass="4712">MIEIADRVVPVASETGFPGTGSPRVHSPDPRTLELGGRAGGKVIIA</sequence>
<keyword evidence="3" id="KW-1185">Reference proteome</keyword>
<evidence type="ECO:0000313" key="2">
    <source>
        <dbReference type="EMBL" id="GAA2453500.1"/>
    </source>
</evidence>
<dbReference type="Proteomes" id="UP001501231">
    <property type="component" value="Unassembled WGS sequence"/>
</dbReference>
<name>A0ABN3KAY0_9ACTN</name>
<evidence type="ECO:0000313" key="3">
    <source>
        <dbReference type="Proteomes" id="UP001501231"/>
    </source>
</evidence>
<dbReference type="RefSeq" id="WP_344597169.1">
    <property type="nucleotide sequence ID" value="NZ_BAAARW010000039.1"/>
</dbReference>
<gene>
    <name evidence="2" type="ORF">GCM10010191_85230</name>
</gene>
<evidence type="ECO:0000256" key="1">
    <source>
        <dbReference type="SAM" id="MobiDB-lite"/>
    </source>
</evidence>
<dbReference type="EMBL" id="BAAARW010000039">
    <property type="protein sequence ID" value="GAA2453500.1"/>
    <property type="molecule type" value="Genomic_DNA"/>
</dbReference>
<organism evidence="2 3">
    <name type="scientific">Actinomadura vinacea</name>
    <dbReference type="NCBI Taxonomy" id="115336"/>
    <lineage>
        <taxon>Bacteria</taxon>
        <taxon>Bacillati</taxon>
        <taxon>Actinomycetota</taxon>
        <taxon>Actinomycetes</taxon>
        <taxon>Streptosporangiales</taxon>
        <taxon>Thermomonosporaceae</taxon>
        <taxon>Actinomadura</taxon>
    </lineage>
</organism>
<feature type="region of interest" description="Disordered" evidence="1">
    <location>
        <begin position="13"/>
        <end position="36"/>
    </location>
</feature>